<dbReference type="RefSeq" id="WP_120355200.1">
    <property type="nucleotide sequence ID" value="NZ_RAQO01000006.1"/>
</dbReference>
<evidence type="ECO:0000313" key="2">
    <source>
        <dbReference type="Proteomes" id="UP000286482"/>
    </source>
</evidence>
<accession>A0A420EBE2</accession>
<evidence type="ECO:0000313" key="1">
    <source>
        <dbReference type="EMBL" id="RKF17974.1"/>
    </source>
</evidence>
<dbReference type="OrthoDB" id="9847390at2"/>
<dbReference type="AlphaFoldDB" id="A0A420EBE2"/>
<protein>
    <submittedName>
        <fullName evidence="1">Uncharacterized protein</fullName>
    </submittedName>
</protein>
<proteinExistence type="predicted"/>
<sequence>MLLLDKIVSTFSDLIIALPAKDKANRTEIREVLLGVQTQMERSIELTIVYINASKQIPSSQQLSVHLKQAPSALIGSYNEHEVCTKLYGLADRFKSVFSSIKGSIAMGQINAVEKLICELASGESIVIEGLRNTTEQMYLYGEELSYLTDVEFEQKKTEIFCWQDQECKELRVQLNSFRASVKDVLDRM</sequence>
<keyword evidence="2" id="KW-1185">Reference proteome</keyword>
<reference evidence="1 2" key="1">
    <citation type="submission" date="2018-09" db="EMBL/GenBank/DDBJ databases">
        <authorList>
            <person name="Wang Z."/>
        </authorList>
    </citation>
    <scope>NUCLEOTIDE SEQUENCE [LARGE SCALE GENOMIC DNA]</scope>
    <source>
        <strain evidence="1 2">ALS 81</strain>
    </source>
</reference>
<gene>
    <name evidence="1" type="ORF">DBZ36_12055</name>
</gene>
<name>A0A420EBE2_9ALTE</name>
<organism evidence="1 2">
    <name type="scientific">Alginatibacterium sediminis</name>
    <dbReference type="NCBI Taxonomy" id="2164068"/>
    <lineage>
        <taxon>Bacteria</taxon>
        <taxon>Pseudomonadati</taxon>
        <taxon>Pseudomonadota</taxon>
        <taxon>Gammaproteobacteria</taxon>
        <taxon>Alteromonadales</taxon>
        <taxon>Alteromonadaceae</taxon>
        <taxon>Alginatibacterium</taxon>
    </lineage>
</organism>
<dbReference type="EMBL" id="RAQO01000006">
    <property type="protein sequence ID" value="RKF17974.1"/>
    <property type="molecule type" value="Genomic_DNA"/>
</dbReference>
<comment type="caution">
    <text evidence="1">The sequence shown here is derived from an EMBL/GenBank/DDBJ whole genome shotgun (WGS) entry which is preliminary data.</text>
</comment>
<dbReference type="Proteomes" id="UP000286482">
    <property type="component" value="Unassembled WGS sequence"/>
</dbReference>